<name>A0ACB5TQ99_AMBMO</name>
<evidence type="ECO:0000313" key="2">
    <source>
        <dbReference type="Proteomes" id="UP001165064"/>
    </source>
</evidence>
<gene>
    <name evidence="1" type="ORF">Amon02_000927100</name>
</gene>
<reference evidence="1" key="1">
    <citation type="submission" date="2023-04" db="EMBL/GenBank/DDBJ databases">
        <title>Ambrosiozyma monospora NBRC 10751.</title>
        <authorList>
            <person name="Ichikawa N."/>
            <person name="Sato H."/>
            <person name="Tonouchi N."/>
        </authorList>
    </citation>
    <scope>NUCLEOTIDE SEQUENCE</scope>
    <source>
        <strain evidence="1">NBRC 10751</strain>
    </source>
</reference>
<dbReference type="Proteomes" id="UP001165064">
    <property type="component" value="Unassembled WGS sequence"/>
</dbReference>
<evidence type="ECO:0000313" key="1">
    <source>
        <dbReference type="EMBL" id="GME93225.1"/>
    </source>
</evidence>
<organism evidence="1 2">
    <name type="scientific">Ambrosiozyma monospora</name>
    <name type="common">Yeast</name>
    <name type="synonym">Endomycopsis monosporus</name>
    <dbReference type="NCBI Taxonomy" id="43982"/>
    <lineage>
        <taxon>Eukaryota</taxon>
        <taxon>Fungi</taxon>
        <taxon>Dikarya</taxon>
        <taxon>Ascomycota</taxon>
        <taxon>Saccharomycotina</taxon>
        <taxon>Pichiomycetes</taxon>
        <taxon>Pichiales</taxon>
        <taxon>Pichiaceae</taxon>
        <taxon>Ambrosiozyma</taxon>
    </lineage>
</organism>
<protein>
    <submittedName>
        <fullName evidence="1">Unnamed protein product</fullName>
    </submittedName>
</protein>
<sequence length="200" mass="21836">MSNLSNVGGGGGGGSVPFEDTERRVYDTHDSKTPVQALIQDYNNIDRMWDDYRRISAAHRLNRQLSSSHSHNRGSSKLGSKEVLQTEINSNNNTVINVGTQGTQSVVSDSEETSHAQSSSAQMEKQQINGHDAKEILNGVNSNASRMTNVGGTITVCDIEPTGFKLERIGMYDEHSVQQNPDLIGQTFVGLMPMELNLSL</sequence>
<comment type="caution">
    <text evidence="1">The sequence shown here is derived from an EMBL/GenBank/DDBJ whole genome shotgun (WGS) entry which is preliminary data.</text>
</comment>
<keyword evidence="2" id="KW-1185">Reference proteome</keyword>
<dbReference type="EMBL" id="BSXS01008652">
    <property type="protein sequence ID" value="GME93225.1"/>
    <property type="molecule type" value="Genomic_DNA"/>
</dbReference>
<proteinExistence type="predicted"/>
<accession>A0ACB5TQ99</accession>